<dbReference type="Proteomes" id="UP000006514">
    <property type="component" value="Unassembled WGS sequence"/>
</dbReference>
<evidence type="ECO:0000313" key="1">
    <source>
        <dbReference type="EMBL" id="EJD32990.1"/>
    </source>
</evidence>
<dbReference type="PANTHER" id="PTHR34305:SF1">
    <property type="entry name" value="SWIM-TYPE DOMAIN-CONTAINING PROTEIN"/>
    <property type="match status" value="1"/>
</dbReference>
<dbReference type="eggNOG" id="ENOG502S87Y">
    <property type="taxonomic scope" value="Eukaryota"/>
</dbReference>
<dbReference type="PANTHER" id="PTHR34305">
    <property type="entry name" value="EXPRESSED PROTEIN"/>
    <property type="match status" value="1"/>
</dbReference>
<sequence length="221" mass="24688">MSSLAFSPSLTPVLQTGAYYGRPQIRLRPEYPFLPGDKKVDRAVITEAGGGGIGCSKYYEAYGRRGLTGGLMAAWCPHCVCLGFHCIPKGEGRNDVFSALYTRWPEAPKTVVYDFACALAHYCMLREPHFFKNTRFVIDGFHAKGHTRCTKACFISNYANDSNISGVNSSAAECGNRGLLKIRRPLSYMSQRRAIIFTYTYLATWNRERRIAAQAKPTKSM</sequence>
<dbReference type="InParanoid" id="J0WMF8"/>
<accession>J0WMF8</accession>
<dbReference type="OrthoDB" id="5598737at2759"/>
<reference evidence="2" key="1">
    <citation type="journal article" date="2012" name="Science">
        <title>The Paleozoic origin of enzymatic lignin decomposition reconstructed from 31 fungal genomes.</title>
        <authorList>
            <person name="Floudas D."/>
            <person name="Binder M."/>
            <person name="Riley R."/>
            <person name="Barry K."/>
            <person name="Blanchette R.A."/>
            <person name="Henrissat B."/>
            <person name="Martinez A.T."/>
            <person name="Otillar R."/>
            <person name="Spatafora J.W."/>
            <person name="Yadav J.S."/>
            <person name="Aerts A."/>
            <person name="Benoit I."/>
            <person name="Boyd A."/>
            <person name="Carlson A."/>
            <person name="Copeland A."/>
            <person name="Coutinho P.M."/>
            <person name="de Vries R.P."/>
            <person name="Ferreira P."/>
            <person name="Findley K."/>
            <person name="Foster B."/>
            <person name="Gaskell J."/>
            <person name="Glotzer D."/>
            <person name="Gorecki P."/>
            <person name="Heitman J."/>
            <person name="Hesse C."/>
            <person name="Hori C."/>
            <person name="Igarashi K."/>
            <person name="Jurgens J.A."/>
            <person name="Kallen N."/>
            <person name="Kersten P."/>
            <person name="Kohler A."/>
            <person name="Kuees U."/>
            <person name="Kumar T.K.A."/>
            <person name="Kuo A."/>
            <person name="LaButti K."/>
            <person name="Larrondo L.F."/>
            <person name="Lindquist E."/>
            <person name="Ling A."/>
            <person name="Lombard V."/>
            <person name="Lucas S."/>
            <person name="Lundell T."/>
            <person name="Martin R."/>
            <person name="McLaughlin D.J."/>
            <person name="Morgenstern I."/>
            <person name="Morin E."/>
            <person name="Murat C."/>
            <person name="Nagy L.G."/>
            <person name="Nolan M."/>
            <person name="Ohm R.A."/>
            <person name="Patyshakuliyeva A."/>
            <person name="Rokas A."/>
            <person name="Ruiz-Duenas F.J."/>
            <person name="Sabat G."/>
            <person name="Salamov A."/>
            <person name="Samejima M."/>
            <person name="Schmutz J."/>
            <person name="Slot J.C."/>
            <person name="St John F."/>
            <person name="Stenlid J."/>
            <person name="Sun H."/>
            <person name="Sun S."/>
            <person name="Syed K."/>
            <person name="Tsang A."/>
            <person name="Wiebenga A."/>
            <person name="Young D."/>
            <person name="Pisabarro A."/>
            <person name="Eastwood D.C."/>
            <person name="Martin F."/>
            <person name="Cullen D."/>
            <person name="Grigoriev I.V."/>
            <person name="Hibbett D.S."/>
        </authorList>
    </citation>
    <scope>NUCLEOTIDE SEQUENCE [LARGE SCALE GENOMIC DNA]</scope>
    <source>
        <strain evidence="2">TFB10046</strain>
    </source>
</reference>
<proteinExistence type="predicted"/>
<gene>
    <name evidence="1" type="ORF">AURDEDRAFT_77311</name>
</gene>
<dbReference type="KEGG" id="adl:AURDEDRAFT_77311"/>
<dbReference type="AlphaFoldDB" id="J0WMF8"/>
<organism evidence="1 2">
    <name type="scientific">Auricularia subglabra (strain TFB-10046 / SS5)</name>
    <name type="common">White-rot fungus</name>
    <name type="synonym">Auricularia delicata (strain TFB10046)</name>
    <dbReference type="NCBI Taxonomy" id="717982"/>
    <lineage>
        <taxon>Eukaryota</taxon>
        <taxon>Fungi</taxon>
        <taxon>Dikarya</taxon>
        <taxon>Basidiomycota</taxon>
        <taxon>Agaricomycotina</taxon>
        <taxon>Agaricomycetes</taxon>
        <taxon>Auriculariales</taxon>
        <taxon>Auriculariaceae</taxon>
        <taxon>Auricularia</taxon>
    </lineage>
</organism>
<evidence type="ECO:0000313" key="2">
    <source>
        <dbReference type="Proteomes" id="UP000006514"/>
    </source>
</evidence>
<dbReference type="EMBL" id="JH688507">
    <property type="protein sequence ID" value="EJD32990.1"/>
    <property type="molecule type" value="Genomic_DNA"/>
</dbReference>
<evidence type="ECO:0008006" key="3">
    <source>
        <dbReference type="Google" id="ProtNLM"/>
    </source>
</evidence>
<protein>
    <recommendedName>
        <fullName evidence="3">CxC2-like cysteine cluster KDZ transposase-associated domain-containing protein</fullName>
    </recommendedName>
</protein>
<keyword evidence="2" id="KW-1185">Reference proteome</keyword>
<name>J0WMF8_AURST</name>